<keyword evidence="2" id="KW-0808">Transferase</keyword>
<evidence type="ECO:0000313" key="4">
    <source>
        <dbReference type="Proteomes" id="UP000676776"/>
    </source>
</evidence>
<dbReference type="Proteomes" id="UP000676776">
    <property type="component" value="Unassembled WGS sequence"/>
</dbReference>
<gene>
    <name evidence="3" type="ORF">J4050_03475</name>
</gene>
<evidence type="ECO:0000256" key="2">
    <source>
        <dbReference type="ARBA" id="ARBA00022679"/>
    </source>
</evidence>
<reference evidence="3 4" key="1">
    <citation type="submission" date="2021-03" db="EMBL/GenBank/DDBJ databases">
        <title>Winogradskyella sp. nov., isolated from costal sediment.</title>
        <authorList>
            <person name="Gao C."/>
        </authorList>
    </citation>
    <scope>NUCLEOTIDE SEQUENCE [LARGE SCALE GENOMIC DNA]</scope>
    <source>
        <strain evidence="3 4">DF17</strain>
    </source>
</reference>
<accession>A0ABS3T025</accession>
<comment type="caution">
    <text evidence="3">The sequence shown here is derived from an EMBL/GenBank/DDBJ whole genome shotgun (WGS) entry which is preliminary data.</text>
</comment>
<dbReference type="PANTHER" id="PTHR34136">
    <property type="match status" value="1"/>
</dbReference>
<dbReference type="InterPro" id="IPR004629">
    <property type="entry name" value="WecG_TagA_CpsF"/>
</dbReference>
<dbReference type="NCBIfam" id="TIGR00696">
    <property type="entry name" value="wecG_tagA_cpsF"/>
    <property type="match status" value="1"/>
</dbReference>
<dbReference type="PANTHER" id="PTHR34136:SF1">
    <property type="entry name" value="UDP-N-ACETYL-D-MANNOSAMINURONIC ACID TRANSFERASE"/>
    <property type="match status" value="1"/>
</dbReference>
<proteinExistence type="predicted"/>
<sequence length="232" mass="26695">MTAEFLNGVQTFAPESRDALVDYAMENHKIMVAVNAEKILHATDESRALINRNLGYPDGIGAVWALQKKGHNTAVKIPGCELWLHLIQRYYKDKTFYLVGAKQEVIEATVTQLNIDFPEIHICNYRNGYLKTEAEEQALIADIKMHQPDVVFVAMGSPKQELLMERIQQEHAAVYQGLGGSFDVYTGNVKRAPRWWVAHNLEWAYRLVKQPSRIKRQIHLLRFFINLNLGRY</sequence>
<dbReference type="RefSeq" id="WP_208152562.1">
    <property type="nucleotide sequence ID" value="NZ_JAGEVF010000002.1"/>
</dbReference>
<protein>
    <submittedName>
        <fullName evidence="3">WecB/TagA/CpsF family glycosyltransferase</fullName>
    </submittedName>
</protein>
<keyword evidence="4" id="KW-1185">Reference proteome</keyword>
<evidence type="ECO:0000313" key="3">
    <source>
        <dbReference type="EMBL" id="MBO3115789.1"/>
    </source>
</evidence>
<keyword evidence="1" id="KW-0328">Glycosyltransferase</keyword>
<dbReference type="EMBL" id="JAGEVF010000002">
    <property type="protein sequence ID" value="MBO3115789.1"/>
    <property type="molecule type" value="Genomic_DNA"/>
</dbReference>
<evidence type="ECO:0000256" key="1">
    <source>
        <dbReference type="ARBA" id="ARBA00022676"/>
    </source>
</evidence>
<dbReference type="Pfam" id="PF03808">
    <property type="entry name" value="Glyco_tran_WecG"/>
    <property type="match status" value="1"/>
</dbReference>
<organism evidence="3 4">
    <name type="scientific">Winogradskyella pelagia</name>
    <dbReference type="NCBI Taxonomy" id="2819984"/>
    <lineage>
        <taxon>Bacteria</taxon>
        <taxon>Pseudomonadati</taxon>
        <taxon>Bacteroidota</taxon>
        <taxon>Flavobacteriia</taxon>
        <taxon>Flavobacteriales</taxon>
        <taxon>Flavobacteriaceae</taxon>
        <taxon>Winogradskyella</taxon>
    </lineage>
</organism>
<dbReference type="CDD" id="cd06533">
    <property type="entry name" value="Glyco_transf_WecG_TagA"/>
    <property type="match status" value="1"/>
</dbReference>
<name>A0ABS3T025_9FLAO</name>